<evidence type="ECO:0000259" key="2">
    <source>
        <dbReference type="PROSITE" id="PS50943"/>
    </source>
</evidence>
<dbReference type="EMBL" id="JACHIW010000002">
    <property type="protein sequence ID" value="MBB5159100.1"/>
    <property type="molecule type" value="Genomic_DNA"/>
</dbReference>
<dbReference type="GO" id="GO:0003700">
    <property type="term" value="F:DNA-binding transcription factor activity"/>
    <property type="evidence" value="ECO:0007669"/>
    <property type="project" value="TreeGrafter"/>
</dbReference>
<protein>
    <submittedName>
        <fullName evidence="3">Transcriptional regulator with XRE-family HTH domain</fullName>
    </submittedName>
</protein>
<evidence type="ECO:0000313" key="3">
    <source>
        <dbReference type="EMBL" id="MBB5159100.1"/>
    </source>
</evidence>
<dbReference type="InterPro" id="IPR001387">
    <property type="entry name" value="Cro/C1-type_HTH"/>
</dbReference>
<dbReference type="Proteomes" id="UP000584374">
    <property type="component" value="Unassembled WGS sequence"/>
</dbReference>
<dbReference type="PANTHER" id="PTHR46797">
    <property type="entry name" value="HTH-TYPE TRANSCRIPTIONAL REGULATOR"/>
    <property type="match status" value="1"/>
</dbReference>
<evidence type="ECO:0000313" key="4">
    <source>
        <dbReference type="Proteomes" id="UP000584374"/>
    </source>
</evidence>
<dbReference type="SUPFAM" id="SSF47413">
    <property type="entry name" value="lambda repressor-like DNA-binding domains"/>
    <property type="match status" value="1"/>
</dbReference>
<sequence>MDHEDKALGRRLREVRAWRQLSLKETADLAGISFGYLGRIERGEQPVTSRATLEALANALRIDPGELTGTPYAPSDPVGSDAHAALREVETALSSLDLGVDPGVQARPWAALAAEVDHLNNTLRANADYAALGAVVPGLLTELHAAYVQQPNERQNVLVGLLHTFYSAAVLTKNLGVRGWPVVAARLAEDCAQELDRPEWLGFGIWLRGNVAGAQGRTHQYGMSVRGIDALTPHLDCSNALQAAGMLHLNAALAAAAQSDADTTRDHLREATELASRLPERHDNFGYLYFGPDNVGIWRVSLGTELGQGAKVAEIARHVRPDALPLPAKARRAVFYADLGRALASEKRTREQGIRSLIKAESIAPQKIRNNIFVRETVADLLRQARRDAGGRDLRGLAWRMGVSPTG</sequence>
<dbReference type="Gene3D" id="1.10.260.40">
    <property type="entry name" value="lambda repressor-like DNA-binding domains"/>
    <property type="match status" value="1"/>
</dbReference>
<dbReference type="CDD" id="cd00093">
    <property type="entry name" value="HTH_XRE"/>
    <property type="match status" value="1"/>
</dbReference>
<dbReference type="PANTHER" id="PTHR46797:SF1">
    <property type="entry name" value="METHYLPHOSPHONATE SYNTHASE"/>
    <property type="match status" value="1"/>
</dbReference>
<keyword evidence="1" id="KW-0238">DNA-binding</keyword>
<dbReference type="InterPro" id="IPR010982">
    <property type="entry name" value="Lambda_DNA-bd_dom_sf"/>
</dbReference>
<dbReference type="GO" id="GO:0003677">
    <property type="term" value="F:DNA binding"/>
    <property type="evidence" value="ECO:0007669"/>
    <property type="project" value="UniProtKB-KW"/>
</dbReference>
<proteinExistence type="predicted"/>
<reference evidence="3 4" key="1">
    <citation type="submission" date="2020-08" db="EMBL/GenBank/DDBJ databases">
        <title>Sequencing the genomes of 1000 actinobacteria strains.</title>
        <authorList>
            <person name="Klenk H.-P."/>
        </authorList>
    </citation>
    <scope>NUCLEOTIDE SEQUENCE [LARGE SCALE GENOMIC DNA]</scope>
    <source>
        <strain evidence="3 4">DSM 45584</strain>
    </source>
</reference>
<accession>A0A840QGL0</accession>
<dbReference type="PROSITE" id="PS50943">
    <property type="entry name" value="HTH_CROC1"/>
    <property type="match status" value="1"/>
</dbReference>
<comment type="caution">
    <text evidence="3">The sequence shown here is derived from an EMBL/GenBank/DDBJ whole genome shotgun (WGS) entry which is preliminary data.</text>
</comment>
<dbReference type="RefSeq" id="WP_184731302.1">
    <property type="nucleotide sequence ID" value="NZ_JACHIW010000002.1"/>
</dbReference>
<name>A0A840QGL0_9PSEU</name>
<organism evidence="3 4">
    <name type="scientific">Saccharopolyspora phatthalungensis</name>
    <dbReference type="NCBI Taxonomy" id="664693"/>
    <lineage>
        <taxon>Bacteria</taxon>
        <taxon>Bacillati</taxon>
        <taxon>Actinomycetota</taxon>
        <taxon>Actinomycetes</taxon>
        <taxon>Pseudonocardiales</taxon>
        <taxon>Pseudonocardiaceae</taxon>
        <taxon>Saccharopolyspora</taxon>
    </lineage>
</organism>
<evidence type="ECO:0000256" key="1">
    <source>
        <dbReference type="ARBA" id="ARBA00023125"/>
    </source>
</evidence>
<dbReference type="GO" id="GO:0005829">
    <property type="term" value="C:cytosol"/>
    <property type="evidence" value="ECO:0007669"/>
    <property type="project" value="TreeGrafter"/>
</dbReference>
<keyword evidence="4" id="KW-1185">Reference proteome</keyword>
<feature type="domain" description="HTH cro/C1-type" evidence="2">
    <location>
        <begin position="12"/>
        <end position="67"/>
    </location>
</feature>
<dbReference type="AlphaFoldDB" id="A0A840QGL0"/>
<dbReference type="Pfam" id="PF13560">
    <property type="entry name" value="HTH_31"/>
    <property type="match status" value="1"/>
</dbReference>
<gene>
    <name evidence="3" type="ORF">BJ970_006699</name>
</gene>
<dbReference type="InterPro" id="IPR050807">
    <property type="entry name" value="TransReg_Diox_bact_type"/>
</dbReference>
<dbReference type="SMART" id="SM00530">
    <property type="entry name" value="HTH_XRE"/>
    <property type="match status" value="1"/>
</dbReference>